<reference evidence="1 2" key="1">
    <citation type="submission" date="2018-07" db="EMBL/GenBank/DDBJ databases">
        <title>Genomic Encyclopedia of Type Strains, Phase III (KMG-III): the genomes of soil and plant-associated and newly described type strains.</title>
        <authorList>
            <person name="Whitman W."/>
        </authorList>
    </citation>
    <scope>NUCLEOTIDE SEQUENCE [LARGE SCALE GENOMIC DNA]</scope>
    <source>
        <strain evidence="1 2">CECT 8525</strain>
    </source>
</reference>
<dbReference type="OrthoDB" id="7775647at2"/>
<comment type="caution">
    <text evidence="1">The sequence shown here is derived from an EMBL/GenBank/DDBJ whole genome shotgun (WGS) entry which is preliminary data.</text>
</comment>
<protein>
    <submittedName>
        <fullName evidence="1">Uncharacterized protein</fullName>
    </submittedName>
</protein>
<dbReference type="AlphaFoldDB" id="A0A368YK64"/>
<evidence type="ECO:0000313" key="1">
    <source>
        <dbReference type="EMBL" id="RCW80009.1"/>
    </source>
</evidence>
<keyword evidence="2" id="KW-1185">Reference proteome</keyword>
<organism evidence="1 2">
    <name type="scientific">Paracoccus lutimaris</name>
    <dbReference type="NCBI Taxonomy" id="1490030"/>
    <lineage>
        <taxon>Bacteria</taxon>
        <taxon>Pseudomonadati</taxon>
        <taxon>Pseudomonadota</taxon>
        <taxon>Alphaproteobacteria</taxon>
        <taxon>Rhodobacterales</taxon>
        <taxon>Paracoccaceae</taxon>
        <taxon>Paracoccus</taxon>
    </lineage>
</organism>
<name>A0A368YK64_9RHOB</name>
<gene>
    <name evidence="1" type="ORF">DFP89_12140</name>
</gene>
<dbReference type="EMBL" id="QPJL01000021">
    <property type="protein sequence ID" value="RCW80009.1"/>
    <property type="molecule type" value="Genomic_DNA"/>
</dbReference>
<accession>A0A368YK64</accession>
<dbReference type="Proteomes" id="UP000253345">
    <property type="component" value="Unassembled WGS sequence"/>
</dbReference>
<sequence>MNIAVRPPVAQRQYATIALSPYRSAQGPVLREYLDGRVVIDTGNRQLTGRPLNAAPHMPIWMPMFGSPF</sequence>
<evidence type="ECO:0000313" key="2">
    <source>
        <dbReference type="Proteomes" id="UP000253345"/>
    </source>
</evidence>
<dbReference type="RefSeq" id="WP_114350319.1">
    <property type="nucleotide sequence ID" value="NZ_QPJL01000021.1"/>
</dbReference>
<proteinExistence type="predicted"/>